<evidence type="ECO:0000313" key="2">
    <source>
        <dbReference type="Proteomes" id="UP000503349"/>
    </source>
</evidence>
<sequence length="489" mass="57489">MAAFNEETMRFGRKQDLFTTKKMEALVEISLGMIRLQLEKVEKTIKAKKHLVIVLEEMLQRVKLIAEEFRKENEQKSLEVIAISKGARTELFRLKTEAEKLRGKILDVNSQIQMKEDMVNEYKGYKDLLIDLMSLEQEIEQESQTVTLSSAQNDTLVTNSDSSDYQKAEEYYSDSWKLLNVMTGLKKYNLSLIENKSREEETLIYQREDTDIMSQKFKLAKDKEMMRVNEVKNRAKNVREVTVDLKKKIEMHEHIKNTEEDILLQSLEKMVCELYQTHVNSRPTAINSLKKLSAVEHHLMSLLREIDAIDGERLEKLRKEQWNIKKYLWQQENVKREWEKKQERLRKCMERAFGERKVITGRKLMPKSMITKQEVTVSTKEVKYVTPEDIIWEELIAEKYGKAMPKVSWKEWLCALEKSRKEKMRGTVLPPSHKETTEQDRPFTAFAGKAQPPSSLPLNSRLPQIQLALKKRYKKNVHDLPDPTTVLTF</sequence>
<accession>A0A6G1QAR3</accession>
<dbReference type="EMBL" id="CM015726">
    <property type="protein sequence ID" value="KAF3699577.1"/>
    <property type="molecule type" value="Genomic_DNA"/>
</dbReference>
<reference evidence="2" key="2">
    <citation type="submission" date="2019-02" db="EMBL/GenBank/DDBJ databases">
        <title>Opniocepnalus argus Var Kimnra genome.</title>
        <authorList>
            <person name="Zhou C."/>
            <person name="Xiao S."/>
        </authorList>
    </citation>
    <scope>NUCLEOTIDE SEQUENCE [LARGE SCALE GENOMIC DNA]</scope>
</reference>
<name>A0A6G1QAR3_CHAAH</name>
<proteinExistence type="predicted"/>
<gene>
    <name evidence="1" type="ORF">EXN66_Car015264</name>
</gene>
<dbReference type="PANTHER" id="PTHR21683:SF3">
    <property type="entry name" value="CILIA AND FLAGELLA ASSOCIATED PROTEIN 100"/>
    <property type="match status" value="1"/>
</dbReference>
<dbReference type="PANTHER" id="PTHR21683">
    <property type="entry name" value="COILED-COIL DOMAIN-CONTAINING PROTEIN 42 LIKE-2-LIKE-RELATED"/>
    <property type="match status" value="1"/>
</dbReference>
<keyword evidence="2" id="KW-1185">Reference proteome</keyword>
<dbReference type="InterPro" id="IPR051147">
    <property type="entry name" value="CFAP_domain-containing"/>
</dbReference>
<evidence type="ECO:0000313" key="1">
    <source>
        <dbReference type="EMBL" id="KAF3699577.1"/>
    </source>
</evidence>
<dbReference type="AlphaFoldDB" id="A0A6G1QAR3"/>
<organism evidence="1 2">
    <name type="scientific">Channa argus</name>
    <name type="common">Northern snakehead</name>
    <name type="synonym">Ophicephalus argus</name>
    <dbReference type="NCBI Taxonomy" id="215402"/>
    <lineage>
        <taxon>Eukaryota</taxon>
        <taxon>Metazoa</taxon>
        <taxon>Chordata</taxon>
        <taxon>Craniata</taxon>
        <taxon>Vertebrata</taxon>
        <taxon>Euteleostomi</taxon>
        <taxon>Actinopterygii</taxon>
        <taxon>Neopterygii</taxon>
        <taxon>Teleostei</taxon>
        <taxon>Neoteleostei</taxon>
        <taxon>Acanthomorphata</taxon>
        <taxon>Anabantaria</taxon>
        <taxon>Anabantiformes</taxon>
        <taxon>Channoidei</taxon>
        <taxon>Channidae</taxon>
        <taxon>Channa</taxon>
    </lineage>
</organism>
<reference evidence="1 2" key="1">
    <citation type="submission" date="2019-02" db="EMBL/GenBank/DDBJ databases">
        <title>Opniocepnalus argus genome.</title>
        <authorList>
            <person name="Zhou C."/>
            <person name="Xiao S."/>
        </authorList>
    </citation>
    <scope>NUCLEOTIDE SEQUENCE [LARGE SCALE GENOMIC DNA]</scope>
    <source>
        <strain evidence="1">OARG1902GOOAL</strain>
        <tissue evidence="1">Muscle</tissue>
    </source>
</reference>
<protein>
    <submittedName>
        <fullName evidence="1">Coiled-coil domain-containing protein 38</fullName>
    </submittedName>
</protein>
<dbReference type="Proteomes" id="UP000503349">
    <property type="component" value="Chromosome 15"/>
</dbReference>